<comment type="similarity">
    <text evidence="1">Belongs to the peptidase S1 family.</text>
</comment>
<sequence length="277" mass="28621">MPLTSRFRRGATAARGTTAACGVTVARVTVARGVTVAAAGLGLVLGGLVAPSPASALVGGTPADATKTPWLAAIGSPLFFVRPSGQFCGGSLIKPDQILTAAHCVDMFKNTPGLVTATFGRSDLVQNSGETVSVKSIKVNPKFTTTKFKDEDVLHHDTAILTLSRTVKRPTIALGAPTGATSRVLGWGFTSENDLFNTKLRSANVPLQPNAACQKAYGSSYDASDMLCAGTEKADSCQFDSGGPLLVKGRVAGLVSWGYGCGKPGYPGVYTRVNDLP</sequence>
<keyword evidence="4" id="KW-0645">Protease</keyword>
<dbReference type="InterPro" id="IPR001314">
    <property type="entry name" value="Peptidase_S1A"/>
</dbReference>
<protein>
    <submittedName>
        <fullName evidence="4">Serine protease</fullName>
    </submittedName>
</protein>
<keyword evidence="4" id="KW-0378">Hydrolase</keyword>
<dbReference type="Proteomes" id="UP000669179">
    <property type="component" value="Unassembled WGS sequence"/>
</dbReference>
<dbReference type="FunFam" id="2.40.10.10:FF:000002">
    <property type="entry name" value="Transmembrane protease serine"/>
    <property type="match status" value="1"/>
</dbReference>
<dbReference type="PANTHER" id="PTHR24276">
    <property type="entry name" value="POLYSERASE-RELATED"/>
    <property type="match status" value="1"/>
</dbReference>
<dbReference type="Gene3D" id="2.40.10.10">
    <property type="entry name" value="Trypsin-like serine proteases"/>
    <property type="match status" value="2"/>
</dbReference>
<dbReference type="SMART" id="SM00020">
    <property type="entry name" value="Tryp_SPc"/>
    <property type="match status" value="1"/>
</dbReference>
<organism evidence="4 5">
    <name type="scientific">Actinomadura barringtoniae</name>
    <dbReference type="NCBI Taxonomy" id="1427535"/>
    <lineage>
        <taxon>Bacteria</taxon>
        <taxon>Bacillati</taxon>
        <taxon>Actinomycetota</taxon>
        <taxon>Actinomycetes</taxon>
        <taxon>Streptosporangiales</taxon>
        <taxon>Thermomonosporaceae</taxon>
        <taxon>Actinomadura</taxon>
    </lineage>
</organism>
<dbReference type="RefSeq" id="WP_208261825.1">
    <property type="nucleotide sequence ID" value="NZ_JAGEOJ010000022.1"/>
</dbReference>
<proteinExistence type="inferred from homology"/>
<reference evidence="4" key="1">
    <citation type="submission" date="2021-03" db="EMBL/GenBank/DDBJ databases">
        <authorList>
            <person name="Kanchanasin P."/>
            <person name="Saeng-In P."/>
            <person name="Phongsopitanun W."/>
            <person name="Yuki M."/>
            <person name="Kudo T."/>
            <person name="Ohkuma M."/>
            <person name="Tanasupawat S."/>
        </authorList>
    </citation>
    <scope>NUCLEOTIDE SEQUENCE</scope>
    <source>
        <strain evidence="4">GKU 128</strain>
    </source>
</reference>
<evidence type="ECO:0000313" key="5">
    <source>
        <dbReference type="Proteomes" id="UP000669179"/>
    </source>
</evidence>
<keyword evidence="5" id="KW-1185">Reference proteome</keyword>
<dbReference type="InterPro" id="IPR001254">
    <property type="entry name" value="Trypsin_dom"/>
</dbReference>
<dbReference type="InterPro" id="IPR050430">
    <property type="entry name" value="Peptidase_S1"/>
</dbReference>
<evidence type="ECO:0000313" key="4">
    <source>
        <dbReference type="EMBL" id="MBO2453807.1"/>
    </source>
</evidence>
<dbReference type="CDD" id="cd00190">
    <property type="entry name" value="Tryp_SPc"/>
    <property type="match status" value="1"/>
</dbReference>
<dbReference type="InterPro" id="IPR043504">
    <property type="entry name" value="Peptidase_S1_PA_chymotrypsin"/>
</dbReference>
<dbReference type="AlphaFoldDB" id="A0A939PJ09"/>
<dbReference type="GO" id="GO:0006508">
    <property type="term" value="P:proteolysis"/>
    <property type="evidence" value="ECO:0007669"/>
    <property type="project" value="UniProtKB-KW"/>
</dbReference>
<evidence type="ECO:0000259" key="3">
    <source>
        <dbReference type="PROSITE" id="PS50240"/>
    </source>
</evidence>
<dbReference type="InterPro" id="IPR018114">
    <property type="entry name" value="TRYPSIN_HIS"/>
</dbReference>
<keyword evidence="2" id="KW-1015">Disulfide bond</keyword>
<dbReference type="PANTHER" id="PTHR24276:SF98">
    <property type="entry name" value="FI18310P1-RELATED"/>
    <property type="match status" value="1"/>
</dbReference>
<dbReference type="PROSITE" id="PS00134">
    <property type="entry name" value="TRYPSIN_HIS"/>
    <property type="match status" value="1"/>
</dbReference>
<comment type="caution">
    <text evidence="4">The sequence shown here is derived from an EMBL/GenBank/DDBJ whole genome shotgun (WGS) entry which is preliminary data.</text>
</comment>
<dbReference type="InterPro" id="IPR009003">
    <property type="entry name" value="Peptidase_S1_PA"/>
</dbReference>
<dbReference type="EMBL" id="JAGEOJ010000022">
    <property type="protein sequence ID" value="MBO2453807.1"/>
    <property type="molecule type" value="Genomic_DNA"/>
</dbReference>
<name>A0A939PJ09_9ACTN</name>
<evidence type="ECO:0000256" key="2">
    <source>
        <dbReference type="ARBA" id="ARBA00023157"/>
    </source>
</evidence>
<dbReference type="SUPFAM" id="SSF50494">
    <property type="entry name" value="Trypsin-like serine proteases"/>
    <property type="match status" value="1"/>
</dbReference>
<feature type="domain" description="Peptidase S1" evidence="3">
    <location>
        <begin position="57"/>
        <end position="277"/>
    </location>
</feature>
<accession>A0A939PJ09</accession>
<dbReference type="GO" id="GO:0004252">
    <property type="term" value="F:serine-type endopeptidase activity"/>
    <property type="evidence" value="ECO:0007669"/>
    <property type="project" value="InterPro"/>
</dbReference>
<dbReference type="Pfam" id="PF00089">
    <property type="entry name" value="Trypsin"/>
    <property type="match status" value="1"/>
</dbReference>
<evidence type="ECO:0000256" key="1">
    <source>
        <dbReference type="ARBA" id="ARBA00007664"/>
    </source>
</evidence>
<dbReference type="PRINTS" id="PR00722">
    <property type="entry name" value="CHYMOTRYPSIN"/>
</dbReference>
<dbReference type="PROSITE" id="PS50240">
    <property type="entry name" value="TRYPSIN_DOM"/>
    <property type="match status" value="1"/>
</dbReference>
<gene>
    <name evidence="4" type="ORF">J4573_42425</name>
</gene>